<organism evidence="7 8">
    <name type="scientific">Halobacillus alkaliphilus</name>
    <dbReference type="NCBI Taxonomy" id="396056"/>
    <lineage>
        <taxon>Bacteria</taxon>
        <taxon>Bacillati</taxon>
        <taxon>Bacillota</taxon>
        <taxon>Bacilli</taxon>
        <taxon>Bacillales</taxon>
        <taxon>Bacillaceae</taxon>
        <taxon>Halobacillus</taxon>
    </lineage>
</organism>
<dbReference type="InterPro" id="IPR050768">
    <property type="entry name" value="UPF0353/GerABKA_families"/>
</dbReference>
<feature type="region of interest" description="Disordered" evidence="5">
    <location>
        <begin position="1"/>
        <end position="25"/>
    </location>
</feature>
<dbReference type="InterPro" id="IPR004995">
    <property type="entry name" value="Spore_Ger"/>
</dbReference>
<evidence type="ECO:0000256" key="3">
    <source>
        <dbReference type="ARBA" id="ARBA00023136"/>
    </source>
</evidence>
<keyword evidence="6" id="KW-1133">Transmembrane helix</keyword>
<dbReference type="PIRSF" id="PIRSF005690">
    <property type="entry name" value="GerBA"/>
    <property type="match status" value="1"/>
</dbReference>
<protein>
    <submittedName>
        <fullName evidence="7">Spore germination protein KA</fullName>
    </submittedName>
</protein>
<evidence type="ECO:0000256" key="1">
    <source>
        <dbReference type="ARBA" id="ARBA00004141"/>
    </source>
</evidence>
<keyword evidence="8" id="KW-1185">Reference proteome</keyword>
<name>A0A1I2PIN2_9BACI</name>
<feature type="transmembrane region" description="Helical" evidence="6">
    <location>
        <begin position="438"/>
        <end position="463"/>
    </location>
</feature>
<accession>A0A1I2PIN2</accession>
<feature type="compositionally biased region" description="Basic and acidic residues" evidence="5">
    <location>
        <begin position="11"/>
        <end position="25"/>
    </location>
</feature>
<sequence>MSFHWNPFQKKNHDNNTDKKQVESPLHKDISENIAKLKLEFGDSTEIVIRTFHIGRHKDLPAVAIYMEGLADQNFVNKFIMESLMLHSSDIEEHASSKALFQSIKMNALTLSNVKILKVWDELVLSILSGSTIIMIDGWNEALVGETQGWEERAITEPTSQTVVRGPKDAFTESIKINVTLIRKRIKSANLRMETVQIGEVSRTQIAYMYIQGIAKEDLVQEVKSRLDKIHTDSILESGNIEEFIQDQMLTPFPQLINTERPDAAVGNLLEGRVVILINGTPFVLIAPATFFQFFQSPEDYYQRADIATFMRLLRFLVFFISLLAPSIYIALTTFHQQMLPFPLLINIAAQREGIPFPAFIEALIMEVTFEILREAGIRMPRAVGQAVSIVGAIVIGEAAVQAGIISPAMVIVVGITAISSFAIPSFNIAISARILRFIFMASAAMAGFYGMTLTAIVVVAHMNSLRSFGVPYLKPLSPFSLSEQKDIFLRLPQWFSQKKLSTIGNANEIKKPTNQASQDGD</sequence>
<evidence type="ECO:0000256" key="2">
    <source>
        <dbReference type="ARBA" id="ARBA00005278"/>
    </source>
</evidence>
<feature type="transmembrane region" description="Helical" evidence="6">
    <location>
        <begin position="411"/>
        <end position="431"/>
    </location>
</feature>
<evidence type="ECO:0000313" key="7">
    <source>
        <dbReference type="EMBL" id="SFG15283.1"/>
    </source>
</evidence>
<reference evidence="8" key="1">
    <citation type="submission" date="2016-10" db="EMBL/GenBank/DDBJ databases">
        <authorList>
            <person name="Varghese N."/>
            <person name="Submissions S."/>
        </authorList>
    </citation>
    <scope>NUCLEOTIDE SEQUENCE [LARGE SCALE GENOMIC DNA]</scope>
    <source>
        <strain evidence="8">FP5</strain>
    </source>
</reference>
<keyword evidence="3 4" id="KW-0472">Membrane</keyword>
<dbReference type="EMBL" id="FOOG01000025">
    <property type="protein sequence ID" value="SFG15283.1"/>
    <property type="molecule type" value="Genomic_DNA"/>
</dbReference>
<dbReference type="AlphaFoldDB" id="A0A1I2PIN2"/>
<feature type="transmembrane region" description="Helical" evidence="6">
    <location>
        <begin position="316"/>
        <end position="335"/>
    </location>
</feature>
<evidence type="ECO:0000256" key="5">
    <source>
        <dbReference type="SAM" id="MobiDB-lite"/>
    </source>
</evidence>
<dbReference type="PANTHER" id="PTHR22550:SF5">
    <property type="entry name" value="LEUCINE ZIPPER PROTEIN 4"/>
    <property type="match status" value="1"/>
</dbReference>
<feature type="transmembrane region" description="Helical" evidence="6">
    <location>
        <begin position="274"/>
        <end position="295"/>
    </location>
</feature>
<gene>
    <name evidence="7" type="ORF">SAMN05216353_12535</name>
</gene>
<comment type="similarity">
    <text evidence="2 4">Belongs to the GerABKA family.</text>
</comment>
<evidence type="ECO:0000256" key="4">
    <source>
        <dbReference type="PIRNR" id="PIRNR005690"/>
    </source>
</evidence>
<feature type="transmembrane region" description="Helical" evidence="6">
    <location>
        <begin position="385"/>
        <end position="405"/>
    </location>
</feature>
<dbReference type="PANTHER" id="PTHR22550">
    <property type="entry name" value="SPORE GERMINATION PROTEIN"/>
    <property type="match status" value="1"/>
</dbReference>
<evidence type="ECO:0000256" key="6">
    <source>
        <dbReference type="SAM" id="Phobius"/>
    </source>
</evidence>
<dbReference type="Pfam" id="PF03323">
    <property type="entry name" value="GerA"/>
    <property type="match status" value="1"/>
</dbReference>
<comment type="subcellular location">
    <subcellularLocation>
        <location evidence="4">Cell membrane</location>
    </subcellularLocation>
    <subcellularLocation>
        <location evidence="1">Membrane</location>
        <topology evidence="1">Multi-pass membrane protein</topology>
    </subcellularLocation>
</comment>
<dbReference type="GO" id="GO:0005886">
    <property type="term" value="C:plasma membrane"/>
    <property type="evidence" value="ECO:0007669"/>
    <property type="project" value="UniProtKB-SubCell"/>
</dbReference>
<proteinExistence type="inferred from homology"/>
<keyword evidence="6" id="KW-0812">Transmembrane</keyword>
<dbReference type="Proteomes" id="UP000198897">
    <property type="component" value="Unassembled WGS sequence"/>
</dbReference>
<dbReference type="RefSeq" id="WP_175477886.1">
    <property type="nucleotide sequence ID" value="NZ_FOOG01000025.1"/>
</dbReference>
<feature type="transmembrane region" description="Helical" evidence="6">
    <location>
        <begin position="355"/>
        <end position="373"/>
    </location>
</feature>
<evidence type="ECO:0000313" key="8">
    <source>
        <dbReference type="Proteomes" id="UP000198897"/>
    </source>
</evidence>
<dbReference type="GO" id="GO:0009847">
    <property type="term" value="P:spore germination"/>
    <property type="evidence" value="ECO:0007669"/>
    <property type="project" value="UniProtKB-UniRule"/>
</dbReference>